<accession>A0A1I8AR03</accession>
<dbReference type="Proteomes" id="UP000095287">
    <property type="component" value="Unplaced"/>
</dbReference>
<keyword evidence="2" id="KW-1185">Reference proteome</keyword>
<name>A0A1I8AR03_9BILA</name>
<evidence type="ECO:0000313" key="3">
    <source>
        <dbReference type="WBParaSite" id="L893_g7992.t1"/>
    </source>
</evidence>
<evidence type="ECO:0000256" key="1">
    <source>
        <dbReference type="SAM" id="MobiDB-lite"/>
    </source>
</evidence>
<sequence>MFHIVDHCLPYLFHGCTALTGYNAEASITACKKYYNSHQSARATVTGLFRSSLPLRPLSTEHVALCRRSAIPQTIAALHERARDRQQVRCEPSRSNKQSTLSLFRQPADCGARSPVAPSERARSLHRQSSASRSMNMRYLYTIP</sequence>
<feature type="region of interest" description="Disordered" evidence="1">
    <location>
        <begin position="108"/>
        <end position="131"/>
    </location>
</feature>
<reference evidence="3" key="1">
    <citation type="submission" date="2016-11" db="UniProtKB">
        <authorList>
            <consortium name="WormBaseParasite"/>
        </authorList>
    </citation>
    <scope>IDENTIFICATION</scope>
</reference>
<dbReference type="WBParaSite" id="L893_g7992.t1">
    <property type="protein sequence ID" value="L893_g7992.t1"/>
    <property type="gene ID" value="L893_g7992"/>
</dbReference>
<protein>
    <submittedName>
        <fullName evidence="3">Secreted protein</fullName>
    </submittedName>
</protein>
<evidence type="ECO:0000313" key="2">
    <source>
        <dbReference type="Proteomes" id="UP000095287"/>
    </source>
</evidence>
<proteinExistence type="predicted"/>
<organism evidence="2 3">
    <name type="scientific">Steinernema glaseri</name>
    <dbReference type="NCBI Taxonomy" id="37863"/>
    <lineage>
        <taxon>Eukaryota</taxon>
        <taxon>Metazoa</taxon>
        <taxon>Ecdysozoa</taxon>
        <taxon>Nematoda</taxon>
        <taxon>Chromadorea</taxon>
        <taxon>Rhabditida</taxon>
        <taxon>Tylenchina</taxon>
        <taxon>Panagrolaimomorpha</taxon>
        <taxon>Strongyloidoidea</taxon>
        <taxon>Steinernematidae</taxon>
        <taxon>Steinernema</taxon>
    </lineage>
</organism>
<dbReference type="AlphaFoldDB" id="A0A1I8AR03"/>